<name>A0A2A8HFN3_9BACI</name>
<feature type="transmembrane region" description="Helical" evidence="1">
    <location>
        <begin position="46"/>
        <end position="64"/>
    </location>
</feature>
<organism evidence="2 3">
    <name type="scientific">Bacillus toyonensis</name>
    <dbReference type="NCBI Taxonomy" id="155322"/>
    <lineage>
        <taxon>Bacteria</taxon>
        <taxon>Bacillati</taxon>
        <taxon>Bacillota</taxon>
        <taxon>Bacilli</taxon>
        <taxon>Bacillales</taxon>
        <taxon>Bacillaceae</taxon>
        <taxon>Bacillus</taxon>
        <taxon>Bacillus cereus group</taxon>
    </lineage>
</organism>
<proteinExistence type="predicted"/>
<protein>
    <submittedName>
        <fullName evidence="2">Diaminopimelate epimerase</fullName>
    </submittedName>
</protein>
<evidence type="ECO:0000256" key="1">
    <source>
        <dbReference type="SAM" id="Phobius"/>
    </source>
</evidence>
<feature type="transmembrane region" description="Helical" evidence="1">
    <location>
        <begin position="135"/>
        <end position="159"/>
    </location>
</feature>
<dbReference type="Proteomes" id="UP000220841">
    <property type="component" value="Unassembled WGS sequence"/>
</dbReference>
<feature type="transmembrane region" description="Helical" evidence="1">
    <location>
        <begin position="21"/>
        <end position="40"/>
    </location>
</feature>
<dbReference type="InterPro" id="IPR021683">
    <property type="entry name" value="DUF3267"/>
</dbReference>
<evidence type="ECO:0000313" key="2">
    <source>
        <dbReference type="EMBL" id="PEQ07429.1"/>
    </source>
</evidence>
<gene>
    <name evidence="2" type="ORF">CN585_13635</name>
</gene>
<dbReference type="AlphaFoldDB" id="A0A2A8HFN3"/>
<dbReference type="Pfam" id="PF11667">
    <property type="entry name" value="DUF3267"/>
    <property type="match status" value="1"/>
</dbReference>
<evidence type="ECO:0000313" key="3">
    <source>
        <dbReference type="Proteomes" id="UP000220841"/>
    </source>
</evidence>
<keyword evidence="1" id="KW-0472">Membrane</keyword>
<keyword evidence="1" id="KW-1133">Transmembrane helix</keyword>
<feature type="transmembrane region" description="Helical" evidence="1">
    <location>
        <begin position="111"/>
        <end position="129"/>
    </location>
</feature>
<comment type="caution">
    <text evidence="2">The sequence shown here is derived from an EMBL/GenBank/DDBJ whole genome shotgun (WGS) entry which is preliminary data.</text>
</comment>
<keyword evidence="1" id="KW-0812">Transmembrane</keyword>
<reference evidence="2 3" key="1">
    <citation type="submission" date="2017-09" db="EMBL/GenBank/DDBJ databases">
        <title>Large-scale bioinformatics analysis of Bacillus genomes uncovers conserved roles of natural products in bacterial physiology.</title>
        <authorList>
            <consortium name="Agbiome Team Llc"/>
            <person name="Bleich R.M."/>
            <person name="Grubbs K.J."/>
            <person name="Santa Maria K.C."/>
            <person name="Allen S.E."/>
            <person name="Farag S."/>
            <person name="Shank E.A."/>
            <person name="Bowers A."/>
        </authorList>
    </citation>
    <scope>NUCLEOTIDE SEQUENCE [LARGE SCALE GENOMIC DNA]</scope>
    <source>
        <strain evidence="2 3">AFS021349</strain>
    </source>
</reference>
<dbReference type="EMBL" id="NUBY01000046">
    <property type="protein sequence ID" value="PEQ07429.1"/>
    <property type="molecule type" value="Genomic_DNA"/>
</dbReference>
<sequence>MDKRKETTVTVSMVKLNIYSFFIILALAIGISFLHALFSGGFQVEITLPVMFLLIIGMIVLVCIHEAIHLIGFRYIGGVPWSELTWGVNWKLGVAYAHSKKEITVKQMKKVLMLPFLPTGILPIAIGLAMNVQAISFLGVLLTAGCIGDIADTFTAFILQDSKKVKEGTELKYKKIAFFYQFPELVKMRAEVLAGLYDVSKTIE</sequence>
<accession>A0A2A8HFN3</accession>